<name>A0A2D2W6U4_9CAUD</name>
<accession>A0A2D2W6U4</accession>
<organism evidence="1 2">
    <name type="scientific">Pectobacterium phage DU_PP_V</name>
    <dbReference type="NCBI Taxonomy" id="2041492"/>
    <lineage>
        <taxon>Viruses</taxon>
        <taxon>Duplodnaviria</taxon>
        <taxon>Heunggongvirae</taxon>
        <taxon>Uroviricota</taxon>
        <taxon>Caudoviricetes</taxon>
        <taxon>Demerecviridae</taxon>
        <taxon>Mccorquodalevirinae</taxon>
        <taxon>Hongcheonvirus</taxon>
        <taxon>Hongcheonvirus DUPPV</taxon>
    </lineage>
</organism>
<gene>
    <name evidence="1" type="ORF">P13BB106kb_p037</name>
</gene>
<evidence type="ECO:0000313" key="2">
    <source>
        <dbReference type="Proteomes" id="UP000240663"/>
    </source>
</evidence>
<protein>
    <submittedName>
        <fullName evidence="1">Uncharacterized protein</fullName>
    </submittedName>
</protein>
<dbReference type="EMBL" id="MF979564">
    <property type="protein sequence ID" value="ATS94021.1"/>
    <property type="molecule type" value="Genomic_DNA"/>
</dbReference>
<proteinExistence type="predicted"/>
<evidence type="ECO:0000313" key="1">
    <source>
        <dbReference type="EMBL" id="ATS94021.1"/>
    </source>
</evidence>
<keyword evidence="2" id="KW-1185">Reference proteome</keyword>
<sequence>MSNNKKQALELAKRIVDLHMRGSCESDSYFENLLIEDCASLFIELDDWDANDLLCEAMEILSVGRCVHCWWVVSDPGVDDNGECTCSDCVEELEDE</sequence>
<reference evidence="1 2" key="1">
    <citation type="submission" date="2017-09" db="EMBL/GenBank/DDBJ databases">
        <title>Complete genome sequence of bacteriophage (DU_PP_V) infecting Pectobacterium spp.</title>
        <authorList>
            <person name="Park T.-H."/>
        </authorList>
    </citation>
    <scope>NUCLEOTIDE SEQUENCE [LARGE SCALE GENOMIC DNA]</scope>
</reference>
<dbReference type="Proteomes" id="UP000240663">
    <property type="component" value="Segment"/>
</dbReference>